<accession>V4B4F8</accession>
<keyword evidence="1" id="KW-1133">Transmembrane helix</keyword>
<name>V4B4F8_LOTGI</name>
<evidence type="ECO:0000256" key="1">
    <source>
        <dbReference type="SAM" id="Phobius"/>
    </source>
</evidence>
<dbReference type="HOGENOM" id="CLU_568961_0_0_1"/>
<gene>
    <name evidence="4" type="ORF">LOTGIDRAFT_152192</name>
</gene>
<dbReference type="Pfam" id="PF10545">
    <property type="entry name" value="MADF_DNA_bdg"/>
    <property type="match status" value="1"/>
</dbReference>
<dbReference type="Proteomes" id="UP000030746">
    <property type="component" value="Unassembled WGS sequence"/>
</dbReference>
<dbReference type="AlphaFoldDB" id="V4B4F8"/>
<keyword evidence="5" id="KW-1185">Reference proteome</keyword>
<reference evidence="4 5" key="1">
    <citation type="journal article" date="2013" name="Nature">
        <title>Insights into bilaterian evolution from three spiralian genomes.</title>
        <authorList>
            <person name="Simakov O."/>
            <person name="Marletaz F."/>
            <person name="Cho S.J."/>
            <person name="Edsinger-Gonzales E."/>
            <person name="Havlak P."/>
            <person name="Hellsten U."/>
            <person name="Kuo D.H."/>
            <person name="Larsson T."/>
            <person name="Lv J."/>
            <person name="Arendt D."/>
            <person name="Savage R."/>
            <person name="Osoegawa K."/>
            <person name="de Jong P."/>
            <person name="Grimwood J."/>
            <person name="Chapman J.A."/>
            <person name="Shapiro H."/>
            <person name="Aerts A."/>
            <person name="Otillar R.P."/>
            <person name="Terry A.Y."/>
            <person name="Boore J.L."/>
            <person name="Grigoriev I.V."/>
            <person name="Lindberg D.R."/>
            <person name="Seaver E.C."/>
            <person name="Weisblat D.A."/>
            <person name="Putnam N.H."/>
            <person name="Rokhsar D.S."/>
        </authorList>
    </citation>
    <scope>NUCLEOTIDE SEQUENCE [LARGE SCALE GENOMIC DNA]</scope>
</reference>
<feature type="domain" description="MADF" evidence="2">
    <location>
        <begin position="7"/>
        <end position="68"/>
    </location>
</feature>
<dbReference type="Pfam" id="PF18802">
    <property type="entry name" value="CxC1"/>
    <property type="match status" value="1"/>
</dbReference>
<feature type="transmembrane region" description="Helical" evidence="1">
    <location>
        <begin position="214"/>
        <end position="234"/>
    </location>
</feature>
<organism evidence="4 5">
    <name type="scientific">Lottia gigantea</name>
    <name type="common">Giant owl limpet</name>
    <dbReference type="NCBI Taxonomy" id="225164"/>
    <lineage>
        <taxon>Eukaryota</taxon>
        <taxon>Metazoa</taxon>
        <taxon>Spiralia</taxon>
        <taxon>Lophotrochozoa</taxon>
        <taxon>Mollusca</taxon>
        <taxon>Gastropoda</taxon>
        <taxon>Patellogastropoda</taxon>
        <taxon>Lottioidea</taxon>
        <taxon>Lottiidae</taxon>
        <taxon>Lottia</taxon>
    </lineage>
</organism>
<dbReference type="InterPro" id="IPR006578">
    <property type="entry name" value="MADF-dom"/>
</dbReference>
<dbReference type="OrthoDB" id="6109841at2759"/>
<feature type="domain" description="CxC1-like cysteine cluster associated with KDZ transposases" evidence="3">
    <location>
        <begin position="144"/>
        <end position="205"/>
    </location>
</feature>
<dbReference type="EMBL" id="KB199650">
    <property type="protein sequence ID" value="ESP05348.1"/>
    <property type="molecule type" value="Genomic_DNA"/>
</dbReference>
<dbReference type="RefSeq" id="XP_009043893.1">
    <property type="nucleotide sequence ID" value="XM_009045645.1"/>
</dbReference>
<keyword evidence="1" id="KW-0812">Transmembrane</keyword>
<dbReference type="InterPro" id="IPR041320">
    <property type="entry name" value="CxC1"/>
</dbReference>
<evidence type="ECO:0000259" key="2">
    <source>
        <dbReference type="Pfam" id="PF10545"/>
    </source>
</evidence>
<protein>
    <submittedName>
        <fullName evidence="4">Uncharacterized protein</fullName>
    </submittedName>
</protein>
<evidence type="ECO:0000259" key="3">
    <source>
        <dbReference type="Pfam" id="PF18802"/>
    </source>
</evidence>
<dbReference type="GeneID" id="20235616"/>
<evidence type="ECO:0000313" key="5">
    <source>
        <dbReference type="Proteomes" id="UP000030746"/>
    </source>
</evidence>
<proteinExistence type="predicted"/>
<dbReference type="CTD" id="20235616"/>
<evidence type="ECO:0000313" key="4">
    <source>
        <dbReference type="EMBL" id="ESP05348.1"/>
    </source>
</evidence>
<keyword evidence="1" id="KW-0472">Membrane</keyword>
<sequence>MDKTEVLILEVEKNPVLFDKAEKTYKETVKKKDIWKGIGEKVGLTGSLNRYQIEKFSRKQDWDSLRDEIFQCYDADEVPESFACNLCQKTTDKIYRCCDCCQWQKLCICCLLQRHSYPNLHIFEEFKEKAFIECSTDTPIWRICHPCDTKYQKSMILVDDKGKQHRRLLEFCSCEKEAVTLTRYKFWPSSVRCPAVAFSFGIKQFIYKIKRYQVLLYIFFILYYIICTFDRILIFKHSFAGGQQIAIRLSKQIKACNMKIKDALPTYNELYNTNKTFKEITNQDELERNSIKQKACNLRLLIERAREEQIMVKEEMTSTYNYFEHQLDNLKDVLKETNSANREATIFKEGLLLEIKLSSLYEQFHKYVVLKENAPLFSITLSYEMKVEEICDDICDDICDEYDDDDVDDDYDNGGNYGDEDKALHVPNNLDVCNIWDKVLHVPNNLDVCNIWDKVLPNKHVCRIWDKALHVPNNLDVCSI</sequence>
<dbReference type="KEGG" id="lgi:LOTGIDRAFT_152192"/>